<evidence type="ECO:0000313" key="1">
    <source>
        <dbReference type="EMBL" id="CEK62076.1"/>
    </source>
</evidence>
<gene>
    <name evidence="1" type="primary">ORF44127</name>
</gene>
<sequence length="79" mass="8969">MLTPLKNAFAKLSSSLQIHQHTLLPFHWPASVIPNSCQSTDIDNHFDRLDDFFSQKVFSKQDIAQHILKETAAKENSSC</sequence>
<dbReference type="EMBL" id="HACG01015211">
    <property type="protein sequence ID" value="CEK62076.1"/>
    <property type="molecule type" value="Transcribed_RNA"/>
</dbReference>
<organism evidence="1">
    <name type="scientific">Arion vulgaris</name>
    <dbReference type="NCBI Taxonomy" id="1028688"/>
    <lineage>
        <taxon>Eukaryota</taxon>
        <taxon>Metazoa</taxon>
        <taxon>Spiralia</taxon>
        <taxon>Lophotrochozoa</taxon>
        <taxon>Mollusca</taxon>
        <taxon>Gastropoda</taxon>
        <taxon>Heterobranchia</taxon>
        <taxon>Euthyneura</taxon>
        <taxon>Panpulmonata</taxon>
        <taxon>Eupulmonata</taxon>
        <taxon>Stylommatophora</taxon>
        <taxon>Helicina</taxon>
        <taxon>Arionoidea</taxon>
        <taxon>Arionidae</taxon>
        <taxon>Arion</taxon>
    </lineage>
</organism>
<proteinExistence type="predicted"/>
<dbReference type="AlphaFoldDB" id="A0A0B6Z2C1"/>
<reference evidence="1" key="1">
    <citation type="submission" date="2014-12" db="EMBL/GenBank/DDBJ databases">
        <title>Insight into the proteome of Arion vulgaris.</title>
        <authorList>
            <person name="Aradska J."/>
            <person name="Bulat T."/>
            <person name="Smidak R."/>
            <person name="Sarate P."/>
            <person name="Gangsoo J."/>
            <person name="Sialana F."/>
            <person name="Bilban M."/>
            <person name="Lubec G."/>
        </authorList>
    </citation>
    <scope>NUCLEOTIDE SEQUENCE</scope>
    <source>
        <tissue evidence="1">Skin</tissue>
    </source>
</reference>
<name>A0A0B6Z2C1_9EUPU</name>
<accession>A0A0B6Z2C1</accession>
<protein>
    <submittedName>
        <fullName evidence="1">Uncharacterized protein</fullName>
    </submittedName>
</protein>